<evidence type="ECO:0000313" key="11">
    <source>
        <dbReference type="EMBL" id="RMW43324.1"/>
    </source>
</evidence>
<name>A0A3M6KNR4_LACPE</name>
<dbReference type="Pfam" id="PF02447">
    <property type="entry name" value="GntP_permease"/>
    <property type="match status" value="1"/>
</dbReference>
<evidence type="ECO:0000313" key="13">
    <source>
        <dbReference type="Proteomes" id="UP000276249"/>
    </source>
</evidence>
<gene>
    <name evidence="10" type="ORF">C6Y08_13815</name>
    <name evidence="11" type="ORF">D6U18_15845</name>
    <name evidence="9" type="ORF">OOJ94_05795</name>
</gene>
<feature type="transmembrane region" description="Helical" evidence="8">
    <location>
        <begin position="305"/>
        <end position="323"/>
    </location>
</feature>
<feature type="transmembrane region" description="Helical" evidence="8">
    <location>
        <begin position="343"/>
        <end position="372"/>
    </location>
</feature>
<dbReference type="Proteomes" id="UP000238378">
    <property type="component" value="Unassembled WGS sequence"/>
</dbReference>
<evidence type="ECO:0000256" key="5">
    <source>
        <dbReference type="ARBA" id="ARBA00022989"/>
    </source>
</evidence>
<dbReference type="Proteomes" id="UP001151834">
    <property type="component" value="Unassembled WGS sequence"/>
</dbReference>
<dbReference type="RefSeq" id="WP_065674535.1">
    <property type="nucleotide sequence ID" value="NZ_CP043671.1"/>
</dbReference>
<dbReference type="PANTHER" id="PTHR30354">
    <property type="entry name" value="GNT FAMILY GLUCONATE TRANSPORTER"/>
    <property type="match status" value="1"/>
</dbReference>
<evidence type="ECO:0000313" key="10">
    <source>
        <dbReference type="EMBL" id="PRO92959.1"/>
    </source>
</evidence>
<dbReference type="GO" id="GO:0005886">
    <property type="term" value="C:plasma membrane"/>
    <property type="evidence" value="ECO:0007669"/>
    <property type="project" value="UniProtKB-SubCell"/>
</dbReference>
<keyword evidence="3" id="KW-1003">Cell membrane</keyword>
<evidence type="ECO:0000313" key="14">
    <source>
        <dbReference type="Proteomes" id="UP001151834"/>
    </source>
</evidence>
<dbReference type="EMBL" id="PVOB01000254">
    <property type="protein sequence ID" value="PRO92959.1"/>
    <property type="molecule type" value="Genomic_DNA"/>
</dbReference>
<evidence type="ECO:0000256" key="7">
    <source>
        <dbReference type="ARBA" id="ARBA00049663"/>
    </source>
</evidence>
<evidence type="ECO:0000256" key="1">
    <source>
        <dbReference type="ARBA" id="ARBA00004651"/>
    </source>
</evidence>
<keyword evidence="6 8" id="KW-0472">Membrane</keyword>
<feature type="transmembrane region" description="Helical" evidence="8">
    <location>
        <begin position="96"/>
        <end position="129"/>
    </location>
</feature>
<reference evidence="11 13" key="2">
    <citation type="submission" date="2018-10" db="EMBL/GenBank/DDBJ databases">
        <title>Genome sequences of five Lactobacillus pentosus strains isolated from brines of traditionally fermented spanish-style green table olives and differences between them.</title>
        <authorList>
            <person name="Jimenez Diaz R."/>
        </authorList>
    </citation>
    <scope>NUCLEOTIDE SEQUENCE [LARGE SCALE GENOMIC DNA]</scope>
    <source>
        <strain evidence="11 13">IG10</strain>
    </source>
</reference>
<evidence type="ECO:0000256" key="8">
    <source>
        <dbReference type="SAM" id="Phobius"/>
    </source>
</evidence>
<feature type="transmembrane region" description="Helical" evidence="8">
    <location>
        <begin position="419"/>
        <end position="443"/>
    </location>
</feature>
<feature type="transmembrane region" description="Helical" evidence="8">
    <location>
        <begin position="384"/>
        <end position="407"/>
    </location>
</feature>
<proteinExistence type="inferred from homology"/>
<accession>A0A3M6KNR4</accession>
<dbReference type="Proteomes" id="UP000276249">
    <property type="component" value="Unassembled WGS sequence"/>
</dbReference>
<dbReference type="GO" id="GO:0015128">
    <property type="term" value="F:gluconate transmembrane transporter activity"/>
    <property type="evidence" value="ECO:0007669"/>
    <property type="project" value="InterPro"/>
</dbReference>
<comment type="caution">
    <text evidence="9">The sequence shown here is derived from an EMBL/GenBank/DDBJ whole genome shotgun (WGS) entry which is preliminary data.</text>
</comment>
<feature type="transmembrane region" description="Helical" evidence="8">
    <location>
        <begin position="174"/>
        <end position="193"/>
    </location>
</feature>
<reference evidence="9" key="3">
    <citation type="submission" date="2022-11" db="EMBL/GenBank/DDBJ databases">
        <authorList>
            <person name="Wang Z."/>
        </authorList>
    </citation>
    <scope>NUCLEOTIDE SEQUENCE</scope>
    <source>
        <strain evidence="9">P2000</strain>
    </source>
</reference>
<keyword evidence="2" id="KW-0813">Transport</keyword>
<keyword evidence="4 8" id="KW-0812">Transmembrane</keyword>
<dbReference type="NCBIfam" id="TIGR00791">
    <property type="entry name" value="gntP"/>
    <property type="match status" value="1"/>
</dbReference>
<reference evidence="10 12" key="1">
    <citation type="submission" date="2018-03" db="EMBL/GenBank/DDBJ databases">
        <title>Draft Genome Sequences of six Lactobacillus pentosus Strains Isolated from Brines of Traditionally Fermented Spanish-Style Green Table Olives.</title>
        <authorList>
            <person name="Calero-Delgado B."/>
            <person name="Martin-Platero A.M."/>
            <person name="Perez-Pulido A.J."/>
            <person name="Benitez-Cabello A."/>
            <person name="Casimiro-Soriguer C.S."/>
            <person name="Martinez-Bueno M."/>
            <person name="Arroyo-Lopez F.N."/>
            <person name="Rodriguez-Gomez F."/>
            <person name="Bautista-Gallego J."/>
            <person name="Garrido-Fernandez A."/>
            <person name="Jimenez-Diaz R."/>
        </authorList>
    </citation>
    <scope>NUCLEOTIDE SEQUENCE [LARGE SCALE GENOMIC DNA]</scope>
    <source>
        <strain evidence="10 12">IG2</strain>
    </source>
</reference>
<feature type="transmembrane region" description="Helical" evidence="8">
    <location>
        <begin position="228"/>
        <end position="252"/>
    </location>
</feature>
<evidence type="ECO:0000256" key="6">
    <source>
        <dbReference type="ARBA" id="ARBA00023136"/>
    </source>
</evidence>
<comment type="similarity">
    <text evidence="7">Belongs to the GntP permease family.</text>
</comment>
<dbReference type="EMBL" id="RDCJ01000114">
    <property type="protein sequence ID" value="RMW43324.1"/>
    <property type="molecule type" value="Genomic_DNA"/>
</dbReference>
<protein>
    <submittedName>
        <fullName evidence="10">Gluconate permease</fullName>
    </submittedName>
    <submittedName>
        <fullName evidence="9">Gluconate:H+ symporter</fullName>
    </submittedName>
</protein>
<reference evidence="9" key="4">
    <citation type="journal article" date="2023" name="Front Nutr">
        <title>Lactiplantibacillus pentosus P2020 protects the hyperuricemia and renal inflammation in mice.</title>
        <authorList>
            <person name="Wang Z."/>
            <person name="Song L."/>
            <person name="Li X."/>
            <person name="Xiao Y."/>
            <person name="Huang Y."/>
            <person name="Zhang Y."/>
            <person name="Li J."/>
            <person name="Li M."/>
            <person name="Ren Z."/>
        </authorList>
    </citation>
    <scope>NUCLEOTIDE SEQUENCE</scope>
    <source>
        <strain evidence="9">P2000</strain>
    </source>
</reference>
<dbReference type="PIRSF" id="PIRSF002746">
    <property type="entry name" value="Gluconate_transporter"/>
    <property type="match status" value="1"/>
</dbReference>
<keyword evidence="12" id="KW-1185">Reference proteome</keyword>
<evidence type="ECO:0000313" key="12">
    <source>
        <dbReference type="Proteomes" id="UP000238378"/>
    </source>
</evidence>
<feature type="transmembrane region" description="Helical" evidence="8">
    <location>
        <begin position="264"/>
        <end position="284"/>
    </location>
</feature>
<evidence type="ECO:0000256" key="2">
    <source>
        <dbReference type="ARBA" id="ARBA00022448"/>
    </source>
</evidence>
<comment type="subcellular location">
    <subcellularLocation>
        <location evidence="1">Cell membrane</location>
        <topology evidence="1">Multi-pass membrane protein</topology>
    </subcellularLocation>
</comment>
<sequence length="444" mass="46840">MPLFIIALGVAILVLLIVKLKLNTFVALIIVSTLVGLLLGIPITKINTVIENGIGSQLGSLAIVFGLGAMLGRLIADSGAGYRIAMVLSEKFGRRQIEWAIVLASFIIGLALFFEVGLVVLLPIVFVIANELGIAMLYLAIPMAAALNVAHAFLPPHPAPVAIAAIFNAPLGHVLVLGILAAIPTVIITGPVYNHVLHRLYPSAYHIKTTNKVLGDYHPFELADTPGFGISIVTATMPIILIAGATISKYLLSAKTLPDQVIQLIGSPDSAMLLSLLLAIYTLGIRRHVPMKRLGQSMRTAVEQIAMMLFIIGGGGAFKQVLVTGGVAKYVATLFSSVHWSPIIAAWIMTAVLRVCIGSTTVAALTGAGLAVPLMQATGVNPALMVLAVGAGSVFCDHVNGAGFWMIKQYFDLSLKETLLTWTPLTMLMSVVGLGCVLGLSLLF</sequence>
<organism evidence="9 14">
    <name type="scientific">Lactiplantibacillus pentosus</name>
    <name type="common">Lactobacillus pentosus</name>
    <dbReference type="NCBI Taxonomy" id="1589"/>
    <lineage>
        <taxon>Bacteria</taxon>
        <taxon>Bacillati</taxon>
        <taxon>Bacillota</taxon>
        <taxon>Bacilli</taxon>
        <taxon>Lactobacillales</taxon>
        <taxon>Lactobacillaceae</taxon>
        <taxon>Lactiplantibacillus</taxon>
    </lineage>
</organism>
<evidence type="ECO:0000313" key="9">
    <source>
        <dbReference type="EMBL" id="MDF2312326.1"/>
    </source>
</evidence>
<keyword evidence="5 8" id="KW-1133">Transmembrane helix</keyword>
<dbReference type="InterPro" id="IPR003474">
    <property type="entry name" value="Glcn_transporter"/>
</dbReference>
<feature type="transmembrane region" description="Helical" evidence="8">
    <location>
        <begin position="26"/>
        <end position="46"/>
    </location>
</feature>
<evidence type="ECO:0000256" key="3">
    <source>
        <dbReference type="ARBA" id="ARBA00022475"/>
    </source>
</evidence>
<feature type="transmembrane region" description="Helical" evidence="8">
    <location>
        <begin position="58"/>
        <end position="76"/>
    </location>
</feature>
<evidence type="ECO:0000256" key="4">
    <source>
        <dbReference type="ARBA" id="ARBA00022692"/>
    </source>
</evidence>
<dbReference type="EMBL" id="JAPEQV010000005">
    <property type="protein sequence ID" value="MDF2312326.1"/>
    <property type="molecule type" value="Genomic_DNA"/>
</dbReference>
<dbReference type="AlphaFoldDB" id="A0A3M6KNR4"/>
<dbReference type="PANTHER" id="PTHR30354:SF22">
    <property type="entry name" value="HIGH-AFFINITY GLUCONATE TRANSPORTER"/>
    <property type="match status" value="1"/>
</dbReference>